<comment type="caution">
    <text evidence="1">The sequence shown here is derived from an EMBL/GenBank/DDBJ whole genome shotgun (WGS) entry which is preliminary data.</text>
</comment>
<keyword evidence="2" id="KW-1185">Reference proteome</keyword>
<evidence type="ECO:0000313" key="2">
    <source>
        <dbReference type="Proteomes" id="UP001346869"/>
    </source>
</evidence>
<protein>
    <submittedName>
        <fullName evidence="1">Uncharacterized protein</fullName>
    </submittedName>
</protein>
<reference evidence="1 2" key="1">
    <citation type="journal article" date="2023" name="Genes (Basel)">
        <title>Chromosome-Level Genome Assembly and Circadian Gene Repertoire of the Patagonia Blennie Eleginops maclovinus-The Closest Ancestral Proxy of Antarctic Cryonotothenioids.</title>
        <authorList>
            <person name="Cheng C.C."/>
            <person name="Rivera-Colon A.G."/>
            <person name="Minhas B.F."/>
            <person name="Wilson L."/>
            <person name="Rayamajhi N."/>
            <person name="Vargas-Chacoff L."/>
            <person name="Catchen J.M."/>
        </authorList>
    </citation>
    <scope>NUCLEOTIDE SEQUENCE [LARGE SCALE GENOMIC DNA]</scope>
    <source>
        <strain evidence="1">JMC-PN-2008</strain>
    </source>
</reference>
<dbReference type="AlphaFoldDB" id="A0AAN7X4B0"/>
<dbReference type="Proteomes" id="UP001346869">
    <property type="component" value="Unassembled WGS sequence"/>
</dbReference>
<sequence length="77" mass="9132">MRRAEERKQHFYLPRKRVYLWRVFLRSCQRGGSKEVEEEKIPPLPPGYREMKDGETKGCAVSFGEDYVRAVEAEEEP</sequence>
<accession>A0AAN7X4B0</accession>
<proteinExistence type="predicted"/>
<reference evidence="1 2" key="2">
    <citation type="journal article" date="2023" name="Mol. Biol. Evol.">
        <title>Genomics of Secondarily Temperate Adaptation in the Only Non-Antarctic Icefish.</title>
        <authorList>
            <person name="Rivera-Colon A.G."/>
            <person name="Rayamajhi N."/>
            <person name="Minhas B.F."/>
            <person name="Madrigal G."/>
            <person name="Bilyk K.T."/>
            <person name="Yoon V."/>
            <person name="Hune M."/>
            <person name="Gregory S."/>
            <person name="Cheng C.H.C."/>
            <person name="Catchen J.M."/>
        </authorList>
    </citation>
    <scope>NUCLEOTIDE SEQUENCE [LARGE SCALE GENOMIC DNA]</scope>
    <source>
        <strain evidence="1">JMC-PN-2008</strain>
    </source>
</reference>
<evidence type="ECO:0000313" key="1">
    <source>
        <dbReference type="EMBL" id="KAK5855275.1"/>
    </source>
</evidence>
<name>A0AAN7X4B0_ELEMC</name>
<gene>
    <name evidence="1" type="ORF">PBY51_005390</name>
</gene>
<dbReference type="EMBL" id="JAUZQC010000018">
    <property type="protein sequence ID" value="KAK5855275.1"/>
    <property type="molecule type" value="Genomic_DNA"/>
</dbReference>
<organism evidence="1 2">
    <name type="scientific">Eleginops maclovinus</name>
    <name type="common">Patagonian blennie</name>
    <name type="synonym">Eleginus maclovinus</name>
    <dbReference type="NCBI Taxonomy" id="56733"/>
    <lineage>
        <taxon>Eukaryota</taxon>
        <taxon>Metazoa</taxon>
        <taxon>Chordata</taxon>
        <taxon>Craniata</taxon>
        <taxon>Vertebrata</taxon>
        <taxon>Euteleostomi</taxon>
        <taxon>Actinopterygii</taxon>
        <taxon>Neopterygii</taxon>
        <taxon>Teleostei</taxon>
        <taxon>Neoteleostei</taxon>
        <taxon>Acanthomorphata</taxon>
        <taxon>Eupercaria</taxon>
        <taxon>Perciformes</taxon>
        <taxon>Notothenioidei</taxon>
        <taxon>Eleginopidae</taxon>
        <taxon>Eleginops</taxon>
    </lineage>
</organism>